<keyword evidence="3 8" id="KW-0067">ATP-binding</keyword>
<dbReference type="PRINTS" id="PR01040">
    <property type="entry name" value="TRNASYNTHTYR"/>
</dbReference>
<accession>A0ABU9IFB6</accession>
<evidence type="ECO:0000256" key="5">
    <source>
        <dbReference type="ARBA" id="ARBA00022917"/>
    </source>
</evidence>
<dbReference type="EC" id="6.1.1.1" evidence="8"/>
<dbReference type="InterPro" id="IPR054608">
    <property type="entry name" value="SYY-like_C"/>
</dbReference>
<keyword evidence="12" id="KW-1185">Reference proteome</keyword>
<keyword evidence="5 8" id="KW-0648">Protein biosynthesis</keyword>
<dbReference type="SUPFAM" id="SSF52374">
    <property type="entry name" value="Nucleotidylyl transferase"/>
    <property type="match status" value="1"/>
</dbReference>
<dbReference type="Proteomes" id="UP001497045">
    <property type="component" value="Unassembled WGS sequence"/>
</dbReference>
<feature type="binding site" evidence="8">
    <location>
        <position position="179"/>
    </location>
    <ligand>
        <name>L-tyrosine</name>
        <dbReference type="ChEBI" id="CHEBI:58315"/>
    </ligand>
</feature>
<keyword evidence="2 8" id="KW-0547">Nucleotide-binding</keyword>
<dbReference type="Pfam" id="PF22421">
    <property type="entry name" value="SYY_C-terminal"/>
    <property type="match status" value="1"/>
</dbReference>
<keyword evidence="6 8" id="KW-0030">Aminoacyl-tRNA synthetase</keyword>
<dbReference type="InterPro" id="IPR036986">
    <property type="entry name" value="S4_RNA-bd_sf"/>
</dbReference>
<feature type="domain" description="Tyrosine--tRNA ligase SYY-like C-terminal" evidence="10">
    <location>
        <begin position="333"/>
        <end position="412"/>
    </location>
</feature>
<dbReference type="PROSITE" id="PS50889">
    <property type="entry name" value="S4"/>
    <property type="match status" value="1"/>
</dbReference>
<dbReference type="SUPFAM" id="SSF55174">
    <property type="entry name" value="Alpha-L RNA-binding motif"/>
    <property type="match status" value="1"/>
</dbReference>
<proteinExistence type="inferred from homology"/>
<evidence type="ECO:0000256" key="1">
    <source>
        <dbReference type="ARBA" id="ARBA00022598"/>
    </source>
</evidence>
<evidence type="ECO:0000256" key="4">
    <source>
        <dbReference type="ARBA" id="ARBA00022884"/>
    </source>
</evidence>
<comment type="similarity">
    <text evidence="8">Belongs to the class-I aminoacyl-tRNA synthetase family. TyrS type 1 subfamily.</text>
</comment>
<dbReference type="CDD" id="cd00805">
    <property type="entry name" value="TyrRS_core"/>
    <property type="match status" value="1"/>
</dbReference>
<dbReference type="RefSeq" id="WP_341673681.1">
    <property type="nucleotide sequence ID" value="NZ_JBBYHV010000002.1"/>
</dbReference>
<dbReference type="Gene3D" id="3.10.290.10">
    <property type="entry name" value="RNA-binding S4 domain"/>
    <property type="match status" value="1"/>
</dbReference>
<evidence type="ECO:0000256" key="6">
    <source>
        <dbReference type="ARBA" id="ARBA00023146"/>
    </source>
</evidence>
<dbReference type="PANTHER" id="PTHR11766">
    <property type="entry name" value="TYROSYL-TRNA SYNTHETASE"/>
    <property type="match status" value="1"/>
</dbReference>
<reference evidence="11 12" key="1">
    <citation type="submission" date="2024-04" db="EMBL/GenBank/DDBJ databases">
        <title>Aurantiacibacter sp. DGU6 16S ribosomal RNA gene Genome sequencing and assembly.</title>
        <authorList>
            <person name="Park S."/>
        </authorList>
    </citation>
    <scope>NUCLEOTIDE SEQUENCE [LARGE SCALE GENOMIC DNA]</scope>
    <source>
        <strain evidence="11 12">DGU6</strain>
    </source>
</reference>
<feature type="short sequence motif" description="'KMSKS' region" evidence="8">
    <location>
        <begin position="235"/>
        <end position="239"/>
    </location>
</feature>
<evidence type="ECO:0000256" key="9">
    <source>
        <dbReference type="PROSITE-ProRule" id="PRU00182"/>
    </source>
</evidence>
<evidence type="ECO:0000259" key="10">
    <source>
        <dbReference type="Pfam" id="PF22421"/>
    </source>
</evidence>
<dbReference type="GO" id="GO:0004831">
    <property type="term" value="F:tyrosine-tRNA ligase activity"/>
    <property type="evidence" value="ECO:0007669"/>
    <property type="project" value="UniProtKB-EC"/>
</dbReference>
<dbReference type="InterPro" id="IPR014729">
    <property type="entry name" value="Rossmann-like_a/b/a_fold"/>
</dbReference>
<feature type="binding site" evidence="8">
    <location>
        <position position="238"/>
    </location>
    <ligand>
        <name>ATP</name>
        <dbReference type="ChEBI" id="CHEBI:30616"/>
    </ligand>
</feature>
<evidence type="ECO:0000313" key="12">
    <source>
        <dbReference type="Proteomes" id="UP001497045"/>
    </source>
</evidence>
<evidence type="ECO:0000256" key="2">
    <source>
        <dbReference type="ARBA" id="ARBA00022741"/>
    </source>
</evidence>
<name>A0ABU9IFB6_9SPHN</name>
<dbReference type="PANTHER" id="PTHR11766:SF0">
    <property type="entry name" value="TYROSINE--TRNA LIGASE, MITOCHONDRIAL"/>
    <property type="match status" value="1"/>
</dbReference>
<feature type="binding site" evidence="8">
    <location>
        <position position="38"/>
    </location>
    <ligand>
        <name>L-tyrosine</name>
        <dbReference type="ChEBI" id="CHEBI:58315"/>
    </ligand>
</feature>
<keyword evidence="1 8" id="KW-0436">Ligase</keyword>
<dbReference type="Gene3D" id="3.40.50.620">
    <property type="entry name" value="HUPs"/>
    <property type="match status" value="1"/>
</dbReference>
<evidence type="ECO:0000256" key="7">
    <source>
        <dbReference type="ARBA" id="ARBA00048248"/>
    </source>
</evidence>
<comment type="catalytic activity">
    <reaction evidence="7 8">
        <text>tRNA(Tyr) + L-tyrosine + ATP = L-tyrosyl-tRNA(Tyr) + AMP + diphosphate + H(+)</text>
        <dbReference type="Rhea" id="RHEA:10220"/>
        <dbReference type="Rhea" id="RHEA-COMP:9706"/>
        <dbReference type="Rhea" id="RHEA-COMP:9707"/>
        <dbReference type="ChEBI" id="CHEBI:15378"/>
        <dbReference type="ChEBI" id="CHEBI:30616"/>
        <dbReference type="ChEBI" id="CHEBI:33019"/>
        <dbReference type="ChEBI" id="CHEBI:58315"/>
        <dbReference type="ChEBI" id="CHEBI:78442"/>
        <dbReference type="ChEBI" id="CHEBI:78536"/>
        <dbReference type="ChEBI" id="CHEBI:456215"/>
        <dbReference type="EC" id="6.1.1.1"/>
    </reaction>
</comment>
<dbReference type="NCBIfam" id="TIGR00234">
    <property type="entry name" value="tyrS"/>
    <property type="match status" value="1"/>
</dbReference>
<dbReference type="InterPro" id="IPR002307">
    <property type="entry name" value="Tyr-tRNA-ligase"/>
</dbReference>
<comment type="function">
    <text evidence="8">Catalyzes the attachment of tyrosine to tRNA(Tyr) in a two-step reaction: tyrosine is first activated by ATP to form Tyr-AMP and then transferred to the acceptor end of tRNA(Tyr).</text>
</comment>
<comment type="subcellular location">
    <subcellularLocation>
        <location evidence="8">Cytoplasm</location>
    </subcellularLocation>
</comment>
<protein>
    <recommendedName>
        <fullName evidence="8">Tyrosine--tRNA ligase</fullName>
        <ecNumber evidence="8">6.1.1.1</ecNumber>
    </recommendedName>
    <alternativeName>
        <fullName evidence="8">Tyrosyl-tRNA synthetase</fullName>
        <shortName evidence="8">TyrRS</shortName>
    </alternativeName>
</protein>
<dbReference type="CDD" id="cd00165">
    <property type="entry name" value="S4"/>
    <property type="match status" value="1"/>
</dbReference>
<comment type="subunit">
    <text evidence="8">Homodimer.</text>
</comment>
<dbReference type="InterPro" id="IPR024088">
    <property type="entry name" value="Tyr-tRNA-ligase_bac-type"/>
</dbReference>
<keyword evidence="8" id="KW-0963">Cytoplasm</keyword>
<dbReference type="EMBL" id="JBBYHV010000002">
    <property type="protein sequence ID" value="MEL1251118.1"/>
    <property type="molecule type" value="Genomic_DNA"/>
</dbReference>
<comment type="caution">
    <text evidence="11">The sequence shown here is derived from an EMBL/GenBank/DDBJ whole genome shotgun (WGS) entry which is preliminary data.</text>
</comment>
<feature type="binding site" evidence="8">
    <location>
        <position position="175"/>
    </location>
    <ligand>
        <name>L-tyrosine</name>
        <dbReference type="ChEBI" id="CHEBI:58315"/>
    </ligand>
</feature>
<evidence type="ECO:0000256" key="8">
    <source>
        <dbReference type="HAMAP-Rule" id="MF_02006"/>
    </source>
</evidence>
<organism evidence="11 12">
    <name type="scientific">Aurantiacibacter gilvus</name>
    <dbReference type="NCBI Taxonomy" id="3139141"/>
    <lineage>
        <taxon>Bacteria</taxon>
        <taxon>Pseudomonadati</taxon>
        <taxon>Pseudomonadota</taxon>
        <taxon>Alphaproteobacteria</taxon>
        <taxon>Sphingomonadales</taxon>
        <taxon>Erythrobacteraceae</taxon>
        <taxon>Aurantiacibacter</taxon>
    </lineage>
</organism>
<dbReference type="Pfam" id="PF00579">
    <property type="entry name" value="tRNA-synt_1b"/>
    <property type="match status" value="1"/>
</dbReference>
<dbReference type="InterPro" id="IPR024107">
    <property type="entry name" value="Tyr-tRNA-ligase_bac_1"/>
</dbReference>
<evidence type="ECO:0000313" key="11">
    <source>
        <dbReference type="EMBL" id="MEL1251118.1"/>
    </source>
</evidence>
<dbReference type="Gene3D" id="1.10.240.10">
    <property type="entry name" value="Tyrosyl-Transfer RNA Synthetase"/>
    <property type="match status" value="1"/>
</dbReference>
<gene>
    <name evidence="8 11" type="primary">tyrS</name>
    <name evidence="11" type="ORF">AAEO60_10570</name>
</gene>
<comment type="caution">
    <text evidence="8">Lacks conserved residue(s) required for the propagation of feature annotation.</text>
</comment>
<keyword evidence="4 9" id="KW-0694">RNA-binding</keyword>
<dbReference type="HAMAP" id="MF_02006">
    <property type="entry name" value="Tyr_tRNA_synth_type1"/>
    <property type="match status" value="1"/>
</dbReference>
<evidence type="ECO:0000256" key="3">
    <source>
        <dbReference type="ARBA" id="ARBA00022840"/>
    </source>
</evidence>
<dbReference type="InterPro" id="IPR002305">
    <property type="entry name" value="aa-tRNA-synth_Ic"/>
</dbReference>
<sequence length="415" mass="45812">MTYKSEILQVLAERGFIHQCTAPEALDARFREGPVTAYNGFDLTADSLHVGHLVPIMMLRWLQKTGHRPIVLMGGGTTRIGDPSFRDSSRPMIDDEQIAINLRGIRSTFERYLSFNAGPDGAVLVNNADWLDELGYIAFLRDFGRHFSVNRMLTFDSVRQRLDREQSLSLLEFNYMVLQAYDFIQLARTHRCTLQLGASDQWGNIVNGVELGRRADGRELFGLTAPLLTTGSGAKMGKSAAGAVWLNDEKLPAYDFWQYWRNVEDADVGRFLRLFTELPMDEISRLESLEGAEINEAKKILADEVTALCRGEEASRSARQAAEDTFEDGGAGRDLPSVTFSRDQLAAGVAIVDVLVATGLAGSKGEARRLIRGGGARINDHTVSDQAAQTSLKDCLDGGIKISAGKKRHALVRSE</sequence>